<evidence type="ECO:0000259" key="2">
    <source>
        <dbReference type="Pfam" id="PF06057"/>
    </source>
</evidence>
<reference evidence="4" key="1">
    <citation type="submission" date="2023-07" db="EMBL/GenBank/DDBJ databases">
        <title>Dyadobacter sp. nov 'subterranea' isolated from contaminted grondwater.</title>
        <authorList>
            <person name="Szabo I."/>
            <person name="Al-Omari J."/>
            <person name="Szerdahelyi S.G."/>
            <person name="Rado J."/>
        </authorList>
    </citation>
    <scope>NUCLEOTIDE SEQUENCE [LARGE SCALE GENOMIC DNA]</scope>
    <source>
        <strain evidence="4">UP-52</strain>
    </source>
</reference>
<evidence type="ECO:0000256" key="1">
    <source>
        <dbReference type="SAM" id="SignalP"/>
    </source>
</evidence>
<keyword evidence="1" id="KW-0732">Signal</keyword>
<dbReference type="InterPro" id="IPR029058">
    <property type="entry name" value="AB_hydrolase_fold"/>
</dbReference>
<feature type="domain" description="Bacterial virulence" evidence="2">
    <location>
        <begin position="281"/>
        <end position="466"/>
    </location>
</feature>
<evidence type="ECO:0000313" key="4">
    <source>
        <dbReference type="Proteomes" id="UP000634134"/>
    </source>
</evidence>
<accession>A0ABR9WFF2</accession>
<keyword evidence="4" id="KW-1185">Reference proteome</keyword>
<dbReference type="Proteomes" id="UP000634134">
    <property type="component" value="Unassembled WGS sequence"/>
</dbReference>
<feature type="domain" description="Bacterial virulence" evidence="2">
    <location>
        <begin position="44"/>
        <end position="135"/>
    </location>
</feature>
<dbReference type="Pfam" id="PF06057">
    <property type="entry name" value="VirJ"/>
    <property type="match status" value="2"/>
</dbReference>
<gene>
    <name evidence="3" type="ORF">IEE83_14305</name>
</gene>
<sequence length="468" mass="52376">MRFKLILLLFVLSISVKAHVPDSLQYGIFGKLKVYQPLTSPKQLVLFISGDGGWNQGVIDMADNFVAMDAMVVGIDIRSYLKNLQNTRSACYYPAADLENLSKFIQKKYRYKNYVSPLLVGYSSGATLVYGILAQSPANTFCGALALGFCPDIQINKQLCAGSGLKSHSLGKGKGFYLEAAKNLQEPFIALQGMQDQICDFKTTASFLKQIPNAKLIALQKVGHGYSVQKNWVPQLKTAFIEIISKKQDEVKNNREEINESELKELPIHAISSKSNPEKPMVFLITGDGGYTSFDQAFCKELANNGMPVVALDALKYFWNEKTPASTTVDVEKLISFYRNKWQRDKIILIGYSFGADAFPFVYNNFDKTTRESVQLLAMLSPATEADFEIHISDMLSLPRGKRQYDVSAEVNKIKNLKIICLYGSEEEPEIKSEIKNPEVSFVTIPGGHHYNNSYKQLVNIIVQKSDK</sequence>
<protein>
    <submittedName>
        <fullName evidence="3">Virulence factor</fullName>
    </submittedName>
</protein>
<dbReference type="InterPro" id="IPR010333">
    <property type="entry name" value="VirJ"/>
</dbReference>
<name>A0ABR9WFF2_9BACT</name>
<feature type="signal peptide" evidence="1">
    <location>
        <begin position="1"/>
        <end position="20"/>
    </location>
</feature>
<feature type="chain" id="PRO_5045793795" evidence="1">
    <location>
        <begin position="21"/>
        <end position="468"/>
    </location>
</feature>
<comment type="caution">
    <text evidence="3">The sequence shown here is derived from an EMBL/GenBank/DDBJ whole genome shotgun (WGS) entry which is preliminary data.</text>
</comment>
<dbReference type="RefSeq" id="WP_194121215.1">
    <property type="nucleotide sequence ID" value="NZ_JACYGY010000001.1"/>
</dbReference>
<evidence type="ECO:0000313" key="3">
    <source>
        <dbReference type="EMBL" id="MBE9463056.1"/>
    </source>
</evidence>
<dbReference type="PIRSF" id="PIRSF029063">
    <property type="entry name" value="IV_sec_VirJ"/>
    <property type="match status" value="1"/>
</dbReference>
<dbReference type="EMBL" id="JACYGY010000001">
    <property type="protein sequence ID" value="MBE9463056.1"/>
    <property type="molecule type" value="Genomic_DNA"/>
</dbReference>
<organism evidence="3 4">
    <name type="scientific">Dyadobacter subterraneus</name>
    <dbReference type="NCBI Taxonomy" id="2773304"/>
    <lineage>
        <taxon>Bacteria</taxon>
        <taxon>Pseudomonadati</taxon>
        <taxon>Bacteroidota</taxon>
        <taxon>Cytophagia</taxon>
        <taxon>Cytophagales</taxon>
        <taxon>Spirosomataceae</taxon>
        <taxon>Dyadobacter</taxon>
    </lineage>
</organism>
<proteinExistence type="predicted"/>
<dbReference type="SUPFAM" id="SSF53474">
    <property type="entry name" value="alpha/beta-Hydrolases"/>
    <property type="match status" value="2"/>
</dbReference>
<dbReference type="InterPro" id="IPR011225">
    <property type="entry name" value="IV_sec_VirJ"/>
</dbReference>
<dbReference type="Gene3D" id="3.40.50.1820">
    <property type="entry name" value="alpha/beta hydrolase"/>
    <property type="match status" value="2"/>
</dbReference>